<accession>A0AA88YFH4</accession>
<dbReference type="EMBL" id="VSWD01000005">
    <property type="protein sequence ID" value="KAK3103915.1"/>
    <property type="molecule type" value="Genomic_DNA"/>
</dbReference>
<reference evidence="1" key="1">
    <citation type="submission" date="2019-08" db="EMBL/GenBank/DDBJ databases">
        <title>The improved chromosome-level genome for the pearl oyster Pinctada fucata martensii using PacBio sequencing and Hi-C.</title>
        <authorList>
            <person name="Zheng Z."/>
        </authorList>
    </citation>
    <scope>NUCLEOTIDE SEQUENCE</scope>
    <source>
        <strain evidence="1">ZZ-2019</strain>
        <tissue evidence="1">Adductor muscle</tissue>
    </source>
</reference>
<protein>
    <submittedName>
        <fullName evidence="1">Uncharacterized protein</fullName>
    </submittedName>
</protein>
<sequence length="532" mass="59924">MASATNKGVKFEPTGDSINRLNYGVIFQKDSQLVLTQEYWIHTFHMKLPSSAKPTMVSRCVQNTSYCYAINDLLSVFHALHLETQSHVSEVVKCIKSLIPHTDFPGSNKKSTRALLPFIGTISRNFFGIATVDDINLLARHFNALNSRTSKFAEVLRQYESHLSSFISITDKKTANLLNGVKINSQNINVLASTFNAKISQLEQAITNISALLVQQVNEANVLRSNLNNLQSAFQSLIEGKLSPFLIPKTKLKPVLFGITKMLRNSHKGFYLTHTNPSYYYSNAKFLYARSRGHVYISVKFPISTHQVPMQLYKMLSLPVPVNISSPHATQLLNLPKFFAITNHHDYYVTLTSDDLLNCMHGPVILCSHNIPLRPITKIDCSMALFNNDVNAIHKLCNFKFVPNMLTSDIYELSPTSALVYKIRELSMDCPGEKKVIPGCTFCIVHVPCKCSLSTDSLYFPPRLVNCYESNQNFTTVHPFNLALLQEFFDEDKLSNLLGNTTFPQPIDLQVPPFRIFNHSMDKVVAETTSTI</sequence>
<name>A0AA88YFH4_PINIB</name>
<gene>
    <name evidence="1" type="ORF">FSP39_022884</name>
</gene>
<keyword evidence="2" id="KW-1185">Reference proteome</keyword>
<proteinExistence type="predicted"/>
<dbReference type="AlphaFoldDB" id="A0AA88YFH4"/>
<organism evidence="1 2">
    <name type="scientific">Pinctada imbricata</name>
    <name type="common">Atlantic pearl-oyster</name>
    <name type="synonym">Pinctada martensii</name>
    <dbReference type="NCBI Taxonomy" id="66713"/>
    <lineage>
        <taxon>Eukaryota</taxon>
        <taxon>Metazoa</taxon>
        <taxon>Spiralia</taxon>
        <taxon>Lophotrochozoa</taxon>
        <taxon>Mollusca</taxon>
        <taxon>Bivalvia</taxon>
        <taxon>Autobranchia</taxon>
        <taxon>Pteriomorphia</taxon>
        <taxon>Pterioida</taxon>
        <taxon>Pterioidea</taxon>
        <taxon>Pteriidae</taxon>
        <taxon>Pinctada</taxon>
    </lineage>
</organism>
<evidence type="ECO:0000313" key="1">
    <source>
        <dbReference type="EMBL" id="KAK3103915.1"/>
    </source>
</evidence>
<comment type="caution">
    <text evidence="1">The sequence shown here is derived from an EMBL/GenBank/DDBJ whole genome shotgun (WGS) entry which is preliminary data.</text>
</comment>
<evidence type="ECO:0000313" key="2">
    <source>
        <dbReference type="Proteomes" id="UP001186944"/>
    </source>
</evidence>
<dbReference type="Proteomes" id="UP001186944">
    <property type="component" value="Unassembled WGS sequence"/>
</dbReference>